<reference evidence="2 3" key="1">
    <citation type="journal article" date="2013" name="PLoS ONE">
        <title>Poles Apart: Arctic and Antarctic Octadecabacter strains Share High Genome Plasticity and a New Type of Xanthorhodopsin.</title>
        <authorList>
            <person name="Vollmers J."/>
            <person name="Voget S."/>
            <person name="Dietrich S."/>
            <person name="Gollnow K."/>
            <person name="Smits M."/>
            <person name="Meyer K."/>
            <person name="Brinkhoff T."/>
            <person name="Simon M."/>
            <person name="Daniel R."/>
        </authorList>
    </citation>
    <scope>NUCLEOTIDE SEQUENCE [LARGE SCALE GENOMIC DNA]</scope>
    <source>
        <strain evidence="2 3">307</strain>
    </source>
</reference>
<dbReference type="eggNOG" id="COG0596">
    <property type="taxonomic scope" value="Bacteria"/>
</dbReference>
<dbReference type="GO" id="GO:0016787">
    <property type="term" value="F:hydrolase activity"/>
    <property type="evidence" value="ECO:0007669"/>
    <property type="project" value="UniProtKB-KW"/>
</dbReference>
<dbReference type="Proteomes" id="UP000005307">
    <property type="component" value="Chromosome"/>
</dbReference>
<feature type="domain" description="AB hydrolase-1" evidence="1">
    <location>
        <begin position="27"/>
        <end position="118"/>
    </location>
</feature>
<organism evidence="2 3">
    <name type="scientific">Octadecabacter antarcticus 307</name>
    <dbReference type="NCBI Taxonomy" id="391626"/>
    <lineage>
        <taxon>Bacteria</taxon>
        <taxon>Pseudomonadati</taxon>
        <taxon>Pseudomonadota</taxon>
        <taxon>Alphaproteobacteria</taxon>
        <taxon>Rhodobacterales</taxon>
        <taxon>Roseobacteraceae</taxon>
        <taxon>Octadecabacter</taxon>
    </lineage>
</organism>
<keyword evidence="3" id="KW-1185">Reference proteome</keyword>
<proteinExistence type="predicted"/>
<dbReference type="STRING" id="391626.OAN307_c31230"/>
<dbReference type="HOGENOM" id="CLU_020336_7_1_5"/>
<dbReference type="EMBL" id="CP003740">
    <property type="protein sequence ID" value="AGI68657.1"/>
    <property type="molecule type" value="Genomic_DNA"/>
</dbReference>
<evidence type="ECO:0000259" key="1">
    <source>
        <dbReference type="Pfam" id="PF00561"/>
    </source>
</evidence>
<dbReference type="AlphaFoldDB" id="M9R8W3"/>
<dbReference type="EC" id="3.3.-.-" evidence="2"/>
<evidence type="ECO:0000313" key="2">
    <source>
        <dbReference type="EMBL" id="AGI68657.1"/>
    </source>
</evidence>
<dbReference type="Gene3D" id="3.40.50.1820">
    <property type="entry name" value="alpha/beta hydrolase"/>
    <property type="match status" value="1"/>
</dbReference>
<dbReference type="RefSeq" id="WP_015500638.1">
    <property type="nucleotide sequence ID" value="NC_020911.1"/>
</dbReference>
<dbReference type="KEGG" id="oat:OAN307_c31230"/>
<dbReference type="PANTHER" id="PTHR43329">
    <property type="entry name" value="EPOXIDE HYDROLASE"/>
    <property type="match status" value="1"/>
</dbReference>
<name>M9R8W3_9RHOB</name>
<keyword evidence="2" id="KW-0378">Hydrolase</keyword>
<sequence>MSKGTIKNHKADIKDIKMHYTVAGEGPAIVLIHGWPHTNYGWRKVQAKLAENYTVIAPDIRGAGYTSRPETGYDGDNIADDIRTLVKDHLGFDKVVVVGHDWGSVWAYHYAAQFRDEVVGLGNFEMMIPGTGGHEAGMQPKPDGKFFWHMNWHSVPTYPEELIRGNERKYLDYYYTEFSYNPYSVTIEALNEYERAFTQFGSLRSGLEIYKKFWEHAAQAEKHMQTKLEMPVIAWGGAALMNDWCVESMQHVATDVSGGGIPECGHWVAEEQPDFVANEIRKLAEKAFG</sequence>
<evidence type="ECO:0000313" key="3">
    <source>
        <dbReference type="Proteomes" id="UP000005307"/>
    </source>
</evidence>
<dbReference type="SUPFAM" id="SSF53474">
    <property type="entry name" value="alpha/beta-Hydrolases"/>
    <property type="match status" value="1"/>
</dbReference>
<dbReference type="ESTHER" id="9rhob-b5j801">
    <property type="family name" value="CFTR-inhibitory-factor_Cif"/>
</dbReference>
<dbReference type="OrthoDB" id="9804723at2"/>
<protein>
    <submittedName>
        <fullName evidence="2">Putative epoxide hydrolase</fullName>
        <ecNumber evidence="2">3.3.-.-</ecNumber>
    </submittedName>
</protein>
<dbReference type="Pfam" id="PF00561">
    <property type="entry name" value="Abhydrolase_1"/>
    <property type="match status" value="1"/>
</dbReference>
<accession>M9R8W3</accession>
<gene>
    <name evidence="2" type="ORF">OAN307_c31230</name>
</gene>
<dbReference type="InterPro" id="IPR000073">
    <property type="entry name" value="AB_hydrolase_1"/>
</dbReference>
<dbReference type="InterPro" id="IPR029058">
    <property type="entry name" value="AB_hydrolase_fold"/>
</dbReference>